<comment type="caution">
    <text evidence="1">The sequence shown here is derived from an EMBL/GenBank/DDBJ whole genome shotgun (WGS) entry which is preliminary data.</text>
</comment>
<gene>
    <name evidence="1" type="ORF">Goari_009066</name>
</gene>
<organism evidence="1 2">
    <name type="scientific">Gossypium aridum</name>
    <name type="common">American cotton</name>
    <name type="synonym">Erioxylum aridum</name>
    <dbReference type="NCBI Taxonomy" id="34290"/>
    <lineage>
        <taxon>Eukaryota</taxon>
        <taxon>Viridiplantae</taxon>
        <taxon>Streptophyta</taxon>
        <taxon>Embryophyta</taxon>
        <taxon>Tracheophyta</taxon>
        <taxon>Spermatophyta</taxon>
        <taxon>Magnoliopsida</taxon>
        <taxon>eudicotyledons</taxon>
        <taxon>Gunneridae</taxon>
        <taxon>Pentapetalae</taxon>
        <taxon>rosids</taxon>
        <taxon>malvids</taxon>
        <taxon>Malvales</taxon>
        <taxon>Malvaceae</taxon>
        <taxon>Malvoideae</taxon>
        <taxon>Gossypium</taxon>
    </lineage>
</organism>
<dbReference type="EMBL" id="JABFAA010000009">
    <property type="protein sequence ID" value="MBA0691439.1"/>
    <property type="molecule type" value="Genomic_DNA"/>
</dbReference>
<name>A0A7J8XXG6_GOSAI</name>
<proteinExistence type="predicted"/>
<reference evidence="1 2" key="1">
    <citation type="journal article" date="2019" name="Genome Biol. Evol.">
        <title>Insights into the evolution of the New World diploid cottons (Gossypium, subgenus Houzingenia) based on genome sequencing.</title>
        <authorList>
            <person name="Grover C.E."/>
            <person name="Arick M.A. 2nd"/>
            <person name="Thrash A."/>
            <person name="Conover J.L."/>
            <person name="Sanders W.S."/>
            <person name="Peterson D.G."/>
            <person name="Frelichowski J.E."/>
            <person name="Scheffler J.A."/>
            <person name="Scheffler B.E."/>
            <person name="Wendel J.F."/>
        </authorList>
    </citation>
    <scope>NUCLEOTIDE SEQUENCE [LARGE SCALE GENOMIC DNA]</scope>
    <source>
        <strain evidence="1">185</strain>
        <tissue evidence="1">Leaf</tissue>
    </source>
</reference>
<keyword evidence="2" id="KW-1185">Reference proteome</keyword>
<evidence type="ECO:0000313" key="1">
    <source>
        <dbReference type="EMBL" id="MBA0691439.1"/>
    </source>
</evidence>
<dbReference type="AlphaFoldDB" id="A0A7J8XXG6"/>
<accession>A0A7J8XXG6</accession>
<protein>
    <submittedName>
        <fullName evidence="1">Uncharacterized protein</fullName>
    </submittedName>
</protein>
<sequence>MLLSVCCMLTNFINMRQTA</sequence>
<evidence type="ECO:0000313" key="2">
    <source>
        <dbReference type="Proteomes" id="UP000593577"/>
    </source>
</evidence>
<dbReference type="Proteomes" id="UP000593577">
    <property type="component" value="Unassembled WGS sequence"/>
</dbReference>